<evidence type="ECO:0000256" key="6">
    <source>
        <dbReference type="ARBA" id="ARBA00023316"/>
    </source>
</evidence>
<name>A0A285CVZ5_9BACI</name>
<keyword evidence="6 7" id="KW-0961">Cell wall biogenesis/degradation</keyword>
<evidence type="ECO:0000256" key="5">
    <source>
        <dbReference type="ARBA" id="ARBA00023239"/>
    </source>
</evidence>
<dbReference type="GO" id="GO:0071555">
    <property type="term" value="P:cell wall organization"/>
    <property type="evidence" value="ECO:0007669"/>
    <property type="project" value="UniProtKB-KW"/>
</dbReference>
<dbReference type="GO" id="GO:0009252">
    <property type="term" value="P:peptidoglycan biosynthetic process"/>
    <property type="evidence" value="ECO:0007669"/>
    <property type="project" value="UniProtKB-UniRule"/>
</dbReference>
<keyword evidence="4 7" id="KW-0472">Membrane</keyword>
<accession>A0A285CVZ5</accession>
<dbReference type="EMBL" id="OAOP01000005">
    <property type="protein sequence ID" value="SNX71722.1"/>
    <property type="molecule type" value="Genomic_DNA"/>
</dbReference>
<sequence length="379" mass="42898">MKSTDEKQNNKENMKEKMLEKQREAKTVRRIVFIITVTLFLFLGGAGLGGILYVSSALKPVDPESREYKNIEIPIGSSVTSIANILEDGNIIKDGTIFKYYIKFKNESGFQAGQYELSPSMTFDQIIESLKTGRVIREVDFKVTVPEGLWLEDIAGKIAKQTGQTQEEVFATLNDPAFIEQMMEEFPFILTEDILNESIKYPLEGYLFPATYSYYEDENTVEAIVRKMLSKTSDVLMEYQGMLEEKQLTVHEALTLASLIEEEATESVDRHLISSVFYNRIEIGMPLQTDPTVLYAKGEHQERTLYEDLEIDSPYNTYIHTGLPPGPISNAGVSSIEAALNPEVTKYLYFLATPEGEVLFSETLEEHNIKKAEHISSET</sequence>
<proteinExistence type="inferred from homology"/>
<dbReference type="Pfam" id="PF02618">
    <property type="entry name" value="YceG"/>
    <property type="match status" value="1"/>
</dbReference>
<evidence type="ECO:0000313" key="10">
    <source>
        <dbReference type="Proteomes" id="UP000219546"/>
    </source>
</evidence>
<keyword evidence="2 7" id="KW-0812">Transmembrane</keyword>
<dbReference type="AlphaFoldDB" id="A0A285CVZ5"/>
<evidence type="ECO:0000256" key="3">
    <source>
        <dbReference type="ARBA" id="ARBA00022989"/>
    </source>
</evidence>
<dbReference type="PANTHER" id="PTHR30518">
    <property type="entry name" value="ENDOLYTIC MUREIN TRANSGLYCOSYLASE"/>
    <property type="match status" value="1"/>
</dbReference>
<evidence type="ECO:0000256" key="4">
    <source>
        <dbReference type="ARBA" id="ARBA00023136"/>
    </source>
</evidence>
<dbReference type="RefSeq" id="WP_097159143.1">
    <property type="nucleotide sequence ID" value="NZ_JBEPMQ010000019.1"/>
</dbReference>
<feature type="transmembrane region" description="Helical" evidence="7">
    <location>
        <begin position="31"/>
        <end position="54"/>
    </location>
</feature>
<dbReference type="NCBIfam" id="TIGR00247">
    <property type="entry name" value="endolytic transglycosylase MltG"/>
    <property type="match status" value="1"/>
</dbReference>
<dbReference type="GO" id="GO:0005886">
    <property type="term" value="C:plasma membrane"/>
    <property type="evidence" value="ECO:0007669"/>
    <property type="project" value="UniProtKB-SubCell"/>
</dbReference>
<keyword evidence="5 7" id="KW-0456">Lyase</keyword>
<dbReference type="Proteomes" id="UP000219546">
    <property type="component" value="Unassembled WGS sequence"/>
</dbReference>
<keyword evidence="1 7" id="KW-1003">Cell membrane</keyword>
<comment type="subcellular location">
    <subcellularLocation>
        <location evidence="7">Cell membrane</location>
        <topology evidence="7">Single-pass membrane protein</topology>
    </subcellularLocation>
</comment>
<reference evidence="9 10" key="1">
    <citation type="submission" date="2017-08" db="EMBL/GenBank/DDBJ databases">
        <authorList>
            <person name="de Groot N.N."/>
        </authorList>
    </citation>
    <scope>NUCLEOTIDE SEQUENCE [LARGE SCALE GENOMIC DNA]</scope>
    <source>
        <strain evidence="9 10">JC228</strain>
    </source>
</reference>
<evidence type="ECO:0000256" key="2">
    <source>
        <dbReference type="ARBA" id="ARBA00022692"/>
    </source>
</evidence>
<keyword evidence="10" id="KW-1185">Reference proteome</keyword>
<feature type="site" description="Important for catalytic activity" evidence="7">
    <location>
        <position position="263"/>
    </location>
</feature>
<evidence type="ECO:0000256" key="1">
    <source>
        <dbReference type="ARBA" id="ARBA00022475"/>
    </source>
</evidence>
<dbReference type="CDD" id="cd08010">
    <property type="entry name" value="MltG_like"/>
    <property type="match status" value="1"/>
</dbReference>
<comment type="catalytic activity">
    <reaction evidence="7">
        <text>a peptidoglycan chain = a peptidoglycan chain with N-acetyl-1,6-anhydromuramyl-[peptide] at the reducing end + a peptidoglycan chain with N-acetylglucosamine at the non-reducing end.</text>
        <dbReference type="EC" id="4.2.2.29"/>
    </reaction>
</comment>
<organism evidence="9 10">
    <name type="scientific">Bacillus oleivorans</name>
    <dbReference type="NCBI Taxonomy" id="1448271"/>
    <lineage>
        <taxon>Bacteria</taxon>
        <taxon>Bacillati</taxon>
        <taxon>Bacillota</taxon>
        <taxon>Bacilli</taxon>
        <taxon>Bacillales</taxon>
        <taxon>Bacillaceae</taxon>
        <taxon>Bacillus</taxon>
    </lineage>
</organism>
<protein>
    <recommendedName>
        <fullName evidence="7">Endolytic murein transglycosylase</fullName>
        <ecNumber evidence="7">4.2.2.29</ecNumber>
    </recommendedName>
    <alternativeName>
        <fullName evidence="7">Peptidoglycan lytic transglycosylase</fullName>
    </alternativeName>
    <alternativeName>
        <fullName evidence="7">Peptidoglycan polymerization terminase</fullName>
    </alternativeName>
</protein>
<dbReference type="Gene3D" id="3.30.1490.480">
    <property type="entry name" value="Endolytic murein transglycosylase"/>
    <property type="match status" value="1"/>
</dbReference>
<dbReference type="GO" id="GO:0008932">
    <property type="term" value="F:lytic endotransglycosylase activity"/>
    <property type="evidence" value="ECO:0007669"/>
    <property type="project" value="UniProtKB-UniRule"/>
</dbReference>
<gene>
    <name evidence="7" type="primary">mltG</name>
    <name evidence="9" type="ORF">SAMN05877753_105354</name>
</gene>
<dbReference type="HAMAP" id="MF_02065">
    <property type="entry name" value="MltG"/>
    <property type="match status" value="1"/>
</dbReference>
<dbReference type="EC" id="4.2.2.29" evidence="7"/>
<evidence type="ECO:0000313" key="9">
    <source>
        <dbReference type="EMBL" id="SNX71722.1"/>
    </source>
</evidence>
<dbReference type="Gene3D" id="3.30.160.60">
    <property type="entry name" value="Classic Zinc Finger"/>
    <property type="match status" value="1"/>
</dbReference>
<dbReference type="OrthoDB" id="9814591at2"/>
<evidence type="ECO:0000256" key="8">
    <source>
        <dbReference type="SAM" id="MobiDB-lite"/>
    </source>
</evidence>
<comment type="function">
    <text evidence="7">Functions as a peptidoglycan terminase that cleaves nascent peptidoglycan strands endolytically to terminate their elongation.</text>
</comment>
<comment type="similarity">
    <text evidence="7">Belongs to the transglycosylase MltG family.</text>
</comment>
<feature type="region of interest" description="Disordered" evidence="8">
    <location>
        <begin position="1"/>
        <end position="20"/>
    </location>
</feature>
<dbReference type="PANTHER" id="PTHR30518:SF2">
    <property type="entry name" value="ENDOLYTIC MUREIN TRANSGLYCOSYLASE"/>
    <property type="match status" value="1"/>
</dbReference>
<evidence type="ECO:0000256" key="7">
    <source>
        <dbReference type="HAMAP-Rule" id="MF_02065"/>
    </source>
</evidence>
<keyword evidence="3 7" id="KW-1133">Transmembrane helix</keyword>
<dbReference type="InterPro" id="IPR003770">
    <property type="entry name" value="MLTG-like"/>
</dbReference>